<evidence type="ECO:0000313" key="3">
    <source>
        <dbReference type="Proteomes" id="UP000234585"/>
    </source>
</evidence>
<name>A0A2I2FNU1_ASPCN</name>
<dbReference type="Proteomes" id="UP000234585">
    <property type="component" value="Unassembled WGS sequence"/>
</dbReference>
<keyword evidence="1" id="KW-1133">Transmembrane helix</keyword>
<dbReference type="GeneID" id="36527748"/>
<keyword evidence="1" id="KW-0812">Transmembrane</keyword>
<feature type="transmembrane region" description="Helical" evidence="1">
    <location>
        <begin position="21"/>
        <end position="48"/>
    </location>
</feature>
<keyword evidence="1" id="KW-0472">Membrane</keyword>
<dbReference type="RefSeq" id="XP_024676290.1">
    <property type="nucleotide sequence ID" value="XM_024820588.1"/>
</dbReference>
<protein>
    <submittedName>
        <fullName evidence="2">Uncharacterized protein</fullName>
    </submittedName>
</protein>
<keyword evidence="3" id="KW-1185">Reference proteome</keyword>
<sequence length="56" mass="6616">MAVLTTYVRMAPRRISSYLHMFIYLFYFICSSNLIVSVVSLCICFFPWGKQRVEDV</sequence>
<dbReference type="EMBL" id="KZ559118">
    <property type="protein sequence ID" value="PLB42278.1"/>
    <property type="molecule type" value="Genomic_DNA"/>
</dbReference>
<gene>
    <name evidence="2" type="ORF">BDW47DRAFT_98192</name>
</gene>
<reference evidence="2 3" key="1">
    <citation type="submission" date="2017-12" db="EMBL/GenBank/DDBJ databases">
        <authorList>
            <consortium name="DOE Joint Genome Institute"/>
            <person name="Haridas S."/>
            <person name="Kjaerbolling I."/>
            <person name="Vesth T.C."/>
            <person name="Frisvad J.C."/>
            <person name="Nybo J.L."/>
            <person name="Theobald S."/>
            <person name="Kuo A."/>
            <person name="Bowyer P."/>
            <person name="Matsuda Y."/>
            <person name="Mondo S."/>
            <person name="Lyhne E.K."/>
            <person name="Kogle M.E."/>
            <person name="Clum A."/>
            <person name="Lipzen A."/>
            <person name="Salamov A."/>
            <person name="Ngan C.Y."/>
            <person name="Daum C."/>
            <person name="Chiniquy J."/>
            <person name="Barry K."/>
            <person name="LaButti K."/>
            <person name="Simmons B.A."/>
            <person name="Magnuson J.K."/>
            <person name="Mortensen U.H."/>
            <person name="Larsen T.O."/>
            <person name="Grigoriev I.V."/>
            <person name="Baker S.E."/>
            <person name="Andersen M.R."/>
            <person name="Nordberg H.P."/>
            <person name="Cantor M.N."/>
            <person name="Hua S.X."/>
        </authorList>
    </citation>
    <scope>NUCLEOTIDE SEQUENCE [LARGE SCALE GENOMIC DNA]</scope>
    <source>
        <strain evidence="2 3">CBS 102.13</strain>
    </source>
</reference>
<accession>A0A2I2FNU1</accession>
<dbReference type="AlphaFoldDB" id="A0A2I2FNU1"/>
<evidence type="ECO:0000256" key="1">
    <source>
        <dbReference type="SAM" id="Phobius"/>
    </source>
</evidence>
<proteinExistence type="predicted"/>
<organism evidence="2 3">
    <name type="scientific">Aspergillus candidus</name>
    <dbReference type="NCBI Taxonomy" id="41067"/>
    <lineage>
        <taxon>Eukaryota</taxon>
        <taxon>Fungi</taxon>
        <taxon>Dikarya</taxon>
        <taxon>Ascomycota</taxon>
        <taxon>Pezizomycotina</taxon>
        <taxon>Eurotiomycetes</taxon>
        <taxon>Eurotiomycetidae</taxon>
        <taxon>Eurotiales</taxon>
        <taxon>Aspergillaceae</taxon>
        <taxon>Aspergillus</taxon>
        <taxon>Aspergillus subgen. Circumdati</taxon>
    </lineage>
</organism>
<evidence type="ECO:0000313" key="2">
    <source>
        <dbReference type="EMBL" id="PLB42278.1"/>
    </source>
</evidence>